<evidence type="ECO:0000259" key="6">
    <source>
        <dbReference type="Pfam" id="PF04542"/>
    </source>
</evidence>
<dbReference type="Gene3D" id="1.10.10.10">
    <property type="entry name" value="Winged helix-like DNA-binding domain superfamily/Winged helix DNA-binding domain"/>
    <property type="match status" value="1"/>
</dbReference>
<keyword evidence="2" id="KW-0805">Transcription regulation</keyword>
<dbReference type="InterPro" id="IPR013249">
    <property type="entry name" value="RNA_pol_sigma70_r4_t2"/>
</dbReference>
<dbReference type="InterPro" id="IPR013325">
    <property type="entry name" value="RNA_pol_sigma_r2"/>
</dbReference>
<keyword evidence="3" id="KW-0731">Sigma factor</keyword>
<organism evidence="8 9">
    <name type="scientific">Planotetraspora phitsanulokensis</name>
    <dbReference type="NCBI Taxonomy" id="575192"/>
    <lineage>
        <taxon>Bacteria</taxon>
        <taxon>Bacillati</taxon>
        <taxon>Actinomycetota</taxon>
        <taxon>Actinomycetes</taxon>
        <taxon>Streptosporangiales</taxon>
        <taxon>Streptosporangiaceae</taxon>
        <taxon>Planotetraspora</taxon>
    </lineage>
</organism>
<comment type="similarity">
    <text evidence="1">Belongs to the sigma-70 factor family. ECF subfamily.</text>
</comment>
<dbReference type="GO" id="GO:0016987">
    <property type="term" value="F:sigma factor activity"/>
    <property type="evidence" value="ECO:0007669"/>
    <property type="project" value="UniProtKB-KW"/>
</dbReference>
<dbReference type="InterPro" id="IPR014284">
    <property type="entry name" value="RNA_pol_sigma-70_dom"/>
</dbReference>
<dbReference type="InterPro" id="IPR039425">
    <property type="entry name" value="RNA_pol_sigma-70-like"/>
</dbReference>
<dbReference type="InterPro" id="IPR007627">
    <property type="entry name" value="RNA_pol_sigma70_r2"/>
</dbReference>
<evidence type="ECO:0000256" key="4">
    <source>
        <dbReference type="ARBA" id="ARBA00023125"/>
    </source>
</evidence>
<dbReference type="Gene3D" id="1.10.1740.10">
    <property type="match status" value="1"/>
</dbReference>
<keyword evidence="5" id="KW-0804">Transcription</keyword>
<protein>
    <submittedName>
        <fullName evidence="8">RNA polymerase sigma-E factor</fullName>
    </submittedName>
</protein>
<dbReference type="PANTHER" id="PTHR43133:SF50">
    <property type="entry name" value="ECF RNA POLYMERASE SIGMA FACTOR SIGM"/>
    <property type="match status" value="1"/>
</dbReference>
<dbReference type="CDD" id="cd06171">
    <property type="entry name" value="Sigma70_r4"/>
    <property type="match status" value="1"/>
</dbReference>
<dbReference type="InterPro" id="IPR013324">
    <property type="entry name" value="RNA_pol_sigma_r3/r4-like"/>
</dbReference>
<evidence type="ECO:0000256" key="2">
    <source>
        <dbReference type="ARBA" id="ARBA00023015"/>
    </source>
</evidence>
<dbReference type="NCBIfam" id="TIGR02937">
    <property type="entry name" value="sigma70-ECF"/>
    <property type="match status" value="1"/>
</dbReference>
<keyword evidence="4" id="KW-0238">DNA-binding</keyword>
<dbReference type="EMBL" id="BOOP01000008">
    <property type="protein sequence ID" value="GII37173.1"/>
    <property type="molecule type" value="Genomic_DNA"/>
</dbReference>
<reference evidence="8 9" key="1">
    <citation type="submission" date="2021-01" db="EMBL/GenBank/DDBJ databases">
        <title>Whole genome shotgun sequence of Planotetraspora phitsanulokensis NBRC 104273.</title>
        <authorList>
            <person name="Komaki H."/>
            <person name="Tamura T."/>
        </authorList>
    </citation>
    <scope>NUCLEOTIDE SEQUENCE [LARGE SCALE GENOMIC DNA]</scope>
    <source>
        <strain evidence="8 9">NBRC 104273</strain>
    </source>
</reference>
<dbReference type="InterPro" id="IPR036388">
    <property type="entry name" value="WH-like_DNA-bd_sf"/>
</dbReference>
<dbReference type="Pfam" id="PF04542">
    <property type="entry name" value="Sigma70_r2"/>
    <property type="match status" value="1"/>
</dbReference>
<dbReference type="NCBIfam" id="TIGR02983">
    <property type="entry name" value="SigE-fam_strep"/>
    <property type="match status" value="1"/>
</dbReference>
<accession>A0A8J3XI31</accession>
<feature type="domain" description="RNA polymerase sigma factor 70 region 4 type 2" evidence="7">
    <location>
        <begin position="118"/>
        <end position="169"/>
    </location>
</feature>
<dbReference type="GO" id="GO:0003677">
    <property type="term" value="F:DNA binding"/>
    <property type="evidence" value="ECO:0007669"/>
    <property type="project" value="UniProtKB-KW"/>
</dbReference>
<evidence type="ECO:0000256" key="1">
    <source>
        <dbReference type="ARBA" id="ARBA00010641"/>
    </source>
</evidence>
<dbReference type="AlphaFoldDB" id="A0A8J3XI31"/>
<dbReference type="SUPFAM" id="SSF88659">
    <property type="entry name" value="Sigma3 and sigma4 domains of RNA polymerase sigma factors"/>
    <property type="match status" value="1"/>
</dbReference>
<keyword evidence="9" id="KW-1185">Reference proteome</keyword>
<dbReference type="SUPFAM" id="SSF88946">
    <property type="entry name" value="Sigma2 domain of RNA polymerase sigma factors"/>
    <property type="match status" value="1"/>
</dbReference>
<dbReference type="Proteomes" id="UP000622547">
    <property type="component" value="Unassembled WGS sequence"/>
</dbReference>
<evidence type="ECO:0000313" key="8">
    <source>
        <dbReference type="EMBL" id="GII37173.1"/>
    </source>
</evidence>
<proteinExistence type="inferred from homology"/>
<feature type="domain" description="RNA polymerase sigma-70 region 2" evidence="6">
    <location>
        <begin position="29"/>
        <end position="92"/>
    </location>
</feature>
<gene>
    <name evidence="8" type="primary">sigE</name>
    <name evidence="8" type="ORF">Pph01_21760</name>
</gene>
<dbReference type="Pfam" id="PF08281">
    <property type="entry name" value="Sigma70_r4_2"/>
    <property type="match status" value="1"/>
</dbReference>
<evidence type="ECO:0000259" key="7">
    <source>
        <dbReference type="Pfam" id="PF08281"/>
    </source>
</evidence>
<dbReference type="PANTHER" id="PTHR43133">
    <property type="entry name" value="RNA POLYMERASE ECF-TYPE SIGMA FACTO"/>
    <property type="match status" value="1"/>
</dbReference>
<evidence type="ECO:0000256" key="3">
    <source>
        <dbReference type="ARBA" id="ARBA00023082"/>
    </source>
</evidence>
<name>A0A8J3XI31_9ACTN</name>
<dbReference type="InterPro" id="IPR014325">
    <property type="entry name" value="RNA_pol_sigma-E_actinobac"/>
</dbReference>
<sequence length="188" mass="21214">MRKASRSRQYSLEVIVDAADERRFREFVSARSPALMKLAFLLTGGDQHTAEDLVQTALAKAVVKWQRIEDPEAYVKQIMYRQRISWWRLASRQRETTMARLPEAAAADGTSGAELRLVLRHALARLTPRQRAVLVLRYAEDLPEETVARLLGCSVGTVRSTAHRALARLRVTAPELADFRLSVSEVTS</sequence>
<evidence type="ECO:0000313" key="9">
    <source>
        <dbReference type="Proteomes" id="UP000622547"/>
    </source>
</evidence>
<dbReference type="GO" id="GO:0006352">
    <property type="term" value="P:DNA-templated transcription initiation"/>
    <property type="evidence" value="ECO:0007669"/>
    <property type="project" value="InterPro"/>
</dbReference>
<comment type="caution">
    <text evidence="8">The sequence shown here is derived from an EMBL/GenBank/DDBJ whole genome shotgun (WGS) entry which is preliminary data.</text>
</comment>
<evidence type="ECO:0000256" key="5">
    <source>
        <dbReference type="ARBA" id="ARBA00023163"/>
    </source>
</evidence>